<sequence>MRRGMPLLKWRTAFDCETELCSLSQGGFGELKSWVLRDLSTQSFKTTVGRLPRWHGRITRINKFMPMVRNVGHHGPGEVAGSRDSLEPHFKMCNPEHEIVINENRCLHQKKEKRKFI</sequence>
<organism evidence="1 2">
    <name type="scientific">Timema podura</name>
    <name type="common">Walking stick</name>
    <dbReference type="NCBI Taxonomy" id="61482"/>
    <lineage>
        <taxon>Eukaryota</taxon>
        <taxon>Metazoa</taxon>
        <taxon>Ecdysozoa</taxon>
        <taxon>Arthropoda</taxon>
        <taxon>Hexapoda</taxon>
        <taxon>Insecta</taxon>
        <taxon>Pterygota</taxon>
        <taxon>Neoptera</taxon>
        <taxon>Polyneoptera</taxon>
        <taxon>Phasmatodea</taxon>
        <taxon>Timematodea</taxon>
        <taxon>Timematoidea</taxon>
        <taxon>Timematidae</taxon>
        <taxon>Timema</taxon>
    </lineage>
</organism>
<dbReference type="Proteomes" id="UP001153148">
    <property type="component" value="Unassembled WGS sequence"/>
</dbReference>
<protein>
    <submittedName>
        <fullName evidence="1">Uncharacterized protein</fullName>
    </submittedName>
</protein>
<evidence type="ECO:0000313" key="1">
    <source>
        <dbReference type="EMBL" id="CAG2056640.1"/>
    </source>
</evidence>
<proteinExistence type="predicted"/>
<comment type="caution">
    <text evidence="1">The sequence shown here is derived from an EMBL/GenBank/DDBJ whole genome shotgun (WGS) entry which is preliminary data.</text>
</comment>
<gene>
    <name evidence="1" type="ORF">TPAB3V08_LOCUS3629</name>
</gene>
<name>A0ABN7NL99_TIMPD</name>
<accession>A0ABN7NL99</accession>
<keyword evidence="2" id="KW-1185">Reference proteome</keyword>
<evidence type="ECO:0000313" key="2">
    <source>
        <dbReference type="Proteomes" id="UP001153148"/>
    </source>
</evidence>
<dbReference type="EMBL" id="CAJPIN010004152">
    <property type="protein sequence ID" value="CAG2056640.1"/>
    <property type="molecule type" value="Genomic_DNA"/>
</dbReference>
<reference evidence="1" key="1">
    <citation type="submission" date="2021-03" db="EMBL/GenBank/DDBJ databases">
        <authorList>
            <person name="Tran Van P."/>
        </authorList>
    </citation>
    <scope>NUCLEOTIDE SEQUENCE</scope>
</reference>